<evidence type="ECO:0000313" key="1">
    <source>
        <dbReference type="Proteomes" id="UP000887576"/>
    </source>
</evidence>
<dbReference type="Proteomes" id="UP000887576">
    <property type="component" value="Unplaced"/>
</dbReference>
<organism evidence="1 2">
    <name type="scientific">Panagrolaimus sp. JU765</name>
    <dbReference type="NCBI Taxonomy" id="591449"/>
    <lineage>
        <taxon>Eukaryota</taxon>
        <taxon>Metazoa</taxon>
        <taxon>Ecdysozoa</taxon>
        <taxon>Nematoda</taxon>
        <taxon>Chromadorea</taxon>
        <taxon>Rhabditida</taxon>
        <taxon>Tylenchina</taxon>
        <taxon>Panagrolaimomorpha</taxon>
        <taxon>Panagrolaimoidea</taxon>
        <taxon>Panagrolaimidae</taxon>
        <taxon>Panagrolaimus</taxon>
    </lineage>
</organism>
<protein>
    <submittedName>
        <fullName evidence="2">Uncharacterized protein</fullName>
    </submittedName>
</protein>
<evidence type="ECO:0000313" key="2">
    <source>
        <dbReference type="WBParaSite" id="JU765_v2.g19251.t1"/>
    </source>
</evidence>
<dbReference type="WBParaSite" id="JU765_v2.g19251.t1">
    <property type="protein sequence ID" value="JU765_v2.g19251.t1"/>
    <property type="gene ID" value="JU765_v2.g19251"/>
</dbReference>
<sequence>MEFDNVNQLDDSADRFFGLIHNYAVTKSGDFEYYPLVPHPYVELDEPLSRLCDDMERNFSNELNSIVTLLANRELNFRIFLNALESILKFNSSGLTYSRVIGAVTVCGLYAKRLVDMEQSGQLPVYYDNAERYRNQINQAILYMSKILDMQVDNQWNQASGLSFDKFCDYVIENAENVEENKEKWVTGPVIVAAVVGITGIVLCRYLFF</sequence>
<name>A0AC34QTQ7_9BILA</name>
<proteinExistence type="predicted"/>
<reference evidence="2" key="1">
    <citation type="submission" date="2022-11" db="UniProtKB">
        <authorList>
            <consortium name="WormBaseParasite"/>
        </authorList>
    </citation>
    <scope>IDENTIFICATION</scope>
</reference>
<accession>A0AC34QTQ7</accession>